<accession>A0A0N4UE50</accession>
<dbReference type="WBParaSite" id="DME_0000563401-mRNA-1">
    <property type="protein sequence ID" value="DME_0000563401-mRNA-1"/>
    <property type="gene ID" value="DME_0000563401"/>
</dbReference>
<sequence length="70" mass="7989">MKQKEINHKQNIMPNKKEINKLKDFSTNYNPTQTNAITEKQGKKSTEIAILANPLQSERKEDALALLGHN</sequence>
<protein>
    <submittedName>
        <fullName evidence="2">Uncharacterized protein</fullName>
    </submittedName>
</protein>
<dbReference type="Proteomes" id="UP000038040">
    <property type="component" value="Unplaced"/>
</dbReference>
<proteinExistence type="predicted"/>
<dbReference type="AlphaFoldDB" id="A0A0N4UE50"/>
<name>A0A0N4UE50_DRAME</name>
<evidence type="ECO:0000313" key="1">
    <source>
        <dbReference type="Proteomes" id="UP000038040"/>
    </source>
</evidence>
<reference evidence="2" key="1">
    <citation type="submission" date="2017-02" db="UniProtKB">
        <authorList>
            <consortium name="WormBaseParasite"/>
        </authorList>
    </citation>
    <scope>IDENTIFICATION</scope>
</reference>
<evidence type="ECO:0000313" key="2">
    <source>
        <dbReference type="WBParaSite" id="DME_0000563401-mRNA-1"/>
    </source>
</evidence>
<organism evidence="1 2">
    <name type="scientific">Dracunculus medinensis</name>
    <name type="common">Guinea worm</name>
    <dbReference type="NCBI Taxonomy" id="318479"/>
    <lineage>
        <taxon>Eukaryota</taxon>
        <taxon>Metazoa</taxon>
        <taxon>Ecdysozoa</taxon>
        <taxon>Nematoda</taxon>
        <taxon>Chromadorea</taxon>
        <taxon>Rhabditida</taxon>
        <taxon>Spirurina</taxon>
        <taxon>Dracunculoidea</taxon>
        <taxon>Dracunculidae</taxon>
        <taxon>Dracunculus</taxon>
    </lineage>
</organism>